<evidence type="ECO:0000313" key="2">
    <source>
        <dbReference type="EMBL" id="MFD1788859.1"/>
    </source>
</evidence>
<gene>
    <name evidence="2" type="ORF">ACFSC3_14940</name>
</gene>
<keyword evidence="1" id="KW-0732">Signal</keyword>
<dbReference type="InterPro" id="IPR011990">
    <property type="entry name" value="TPR-like_helical_dom_sf"/>
</dbReference>
<dbReference type="EMBL" id="JBHUFC010000006">
    <property type="protein sequence ID" value="MFD1788859.1"/>
    <property type="molecule type" value="Genomic_DNA"/>
</dbReference>
<keyword evidence="3" id="KW-1185">Reference proteome</keyword>
<evidence type="ECO:0000256" key="1">
    <source>
        <dbReference type="SAM" id="SignalP"/>
    </source>
</evidence>
<organism evidence="2 3">
    <name type="scientific">Sphingomonas floccifaciens</name>
    <dbReference type="NCBI Taxonomy" id="1844115"/>
    <lineage>
        <taxon>Bacteria</taxon>
        <taxon>Pseudomonadati</taxon>
        <taxon>Pseudomonadota</taxon>
        <taxon>Alphaproteobacteria</taxon>
        <taxon>Sphingomonadales</taxon>
        <taxon>Sphingomonadaceae</taxon>
        <taxon>Sphingomonas</taxon>
    </lineage>
</organism>
<evidence type="ECO:0000313" key="3">
    <source>
        <dbReference type="Proteomes" id="UP001597283"/>
    </source>
</evidence>
<comment type="caution">
    <text evidence="2">The sequence shown here is derived from an EMBL/GenBank/DDBJ whole genome shotgun (WGS) entry which is preliminary data.</text>
</comment>
<protein>
    <recommendedName>
        <fullName evidence="4">Tetratricopeptide repeat protein</fullName>
    </recommendedName>
</protein>
<proteinExistence type="predicted"/>
<dbReference type="SUPFAM" id="SSF48452">
    <property type="entry name" value="TPR-like"/>
    <property type="match status" value="1"/>
</dbReference>
<feature type="signal peptide" evidence="1">
    <location>
        <begin position="1"/>
        <end position="23"/>
    </location>
</feature>
<dbReference type="RefSeq" id="WP_380941234.1">
    <property type="nucleotide sequence ID" value="NZ_JBHUFC010000006.1"/>
</dbReference>
<sequence length="425" mass="44592">MKSISKLALAAALSTGVVSTAIALPAAAQKKNDKAAQGPKLSDAIRKPLAAAQTALTAKDYPTALAQTAIAEPLATTDEEKYFVAAMQLQATAPSNDLQALAPILDKLIVNPKTPPAQLGQYNFLRGEAAFQKKKYAEALPYLTKAQQLGYQNEALQLRIASANIETGNTAGGLAAIDKTINDEIAAGKKPSEDLYNYALGKVYGKDPAATSQWSMRKLKAYPTAKNWRESLLIYRDGAAKGKLDRGMQIDLFRLMRATKSLADRGDYLEYADLLYIGGYPAEAKAVIDEGKATGKIPASDASATRTMTDVNTALKSEGSLAGSETKAKAAGNGKMALSTGDAYLGQGNTAKALEMYALAGQKGGVDASELALHTGAAYAQAGQKDQARTAFQSVSTGPRKDIAAFWLQYLDTGVAGATPAAAAQ</sequence>
<accession>A0ABW4NH44</accession>
<name>A0ABW4NH44_9SPHN</name>
<reference evidence="3" key="1">
    <citation type="journal article" date="2019" name="Int. J. Syst. Evol. Microbiol.">
        <title>The Global Catalogue of Microorganisms (GCM) 10K type strain sequencing project: providing services to taxonomists for standard genome sequencing and annotation.</title>
        <authorList>
            <consortium name="The Broad Institute Genomics Platform"/>
            <consortium name="The Broad Institute Genome Sequencing Center for Infectious Disease"/>
            <person name="Wu L."/>
            <person name="Ma J."/>
        </authorList>
    </citation>
    <scope>NUCLEOTIDE SEQUENCE [LARGE SCALE GENOMIC DNA]</scope>
    <source>
        <strain evidence="3">Q85</strain>
    </source>
</reference>
<feature type="chain" id="PRO_5045143605" description="Tetratricopeptide repeat protein" evidence="1">
    <location>
        <begin position="24"/>
        <end position="425"/>
    </location>
</feature>
<dbReference type="Gene3D" id="1.25.40.10">
    <property type="entry name" value="Tetratricopeptide repeat domain"/>
    <property type="match status" value="1"/>
</dbReference>
<dbReference type="Proteomes" id="UP001597283">
    <property type="component" value="Unassembled WGS sequence"/>
</dbReference>
<evidence type="ECO:0008006" key="4">
    <source>
        <dbReference type="Google" id="ProtNLM"/>
    </source>
</evidence>